<organism evidence="5 6">
    <name type="scientific">Loxostege sticticalis</name>
    <name type="common">Beet webworm moth</name>
    <dbReference type="NCBI Taxonomy" id="481309"/>
    <lineage>
        <taxon>Eukaryota</taxon>
        <taxon>Metazoa</taxon>
        <taxon>Ecdysozoa</taxon>
        <taxon>Arthropoda</taxon>
        <taxon>Hexapoda</taxon>
        <taxon>Insecta</taxon>
        <taxon>Pterygota</taxon>
        <taxon>Neoptera</taxon>
        <taxon>Endopterygota</taxon>
        <taxon>Lepidoptera</taxon>
        <taxon>Glossata</taxon>
        <taxon>Ditrysia</taxon>
        <taxon>Pyraloidea</taxon>
        <taxon>Crambidae</taxon>
        <taxon>Pyraustinae</taxon>
        <taxon>Loxostege</taxon>
    </lineage>
</organism>
<dbReference type="Gene3D" id="2.40.10.10">
    <property type="entry name" value="Trypsin-like serine proteases"/>
    <property type="match status" value="1"/>
</dbReference>
<keyword evidence="3" id="KW-0472">Membrane</keyword>
<sequence length="286" mass="32237">MSPREEVRKESKFTRGEKCLFIHLIVTFALILVLVLVYFGHLLRVLHGAGDALRVTRRSRQHSERVRVSSSGAGGARAALVWVRARRVCGGVLVRARWAAAPGHCVAARNHPDLADSLPAWKISYQLQSDLYFESDIIRGVVHSHFNGEDFSNDIGLFEQADPIFMDEYRLDNTGISDEVLQRHAHDAAVVGWEPPSGEPIEAPVHPMPSQRCRQHMAPIIDLRTYEFCVHYSTKKNLTIEHGALVLFGSELKGFVAWGDKNGNLPFVVLDIGFYRTWIENIINLY</sequence>
<reference evidence="5 6" key="1">
    <citation type="submission" date="2024-06" db="EMBL/GenBank/DDBJ databases">
        <title>A chromosome-level genome assembly of beet webworm, Loxostege sticticalis.</title>
        <authorList>
            <person name="Zhang Y."/>
        </authorList>
    </citation>
    <scope>NUCLEOTIDE SEQUENCE [LARGE SCALE GENOMIC DNA]</scope>
    <source>
        <strain evidence="5">AQ026</strain>
        <tissue evidence="5">Whole body</tissue>
    </source>
</reference>
<feature type="transmembrane region" description="Helical" evidence="3">
    <location>
        <begin position="20"/>
        <end position="39"/>
    </location>
</feature>
<dbReference type="PROSITE" id="PS50240">
    <property type="entry name" value="TRYPSIN_DOM"/>
    <property type="match status" value="1"/>
</dbReference>
<dbReference type="SUPFAM" id="SSF50494">
    <property type="entry name" value="Trypsin-like serine proteases"/>
    <property type="match status" value="1"/>
</dbReference>
<feature type="domain" description="Peptidase S1" evidence="4">
    <location>
        <begin position="72"/>
        <end position="284"/>
    </location>
</feature>
<evidence type="ECO:0000256" key="3">
    <source>
        <dbReference type="SAM" id="Phobius"/>
    </source>
</evidence>
<keyword evidence="3" id="KW-0812">Transmembrane</keyword>
<accession>A0ABR3ILT0</accession>
<gene>
    <name evidence="5" type="ORF">ABMA27_000002</name>
</gene>
<comment type="caution">
    <text evidence="5">The sequence shown here is derived from an EMBL/GenBank/DDBJ whole genome shotgun (WGS) entry which is preliminary data.</text>
</comment>
<evidence type="ECO:0000259" key="4">
    <source>
        <dbReference type="PROSITE" id="PS50240"/>
    </source>
</evidence>
<name>A0ABR3ILT0_LOXSC</name>
<dbReference type="Proteomes" id="UP001549920">
    <property type="component" value="Unassembled WGS sequence"/>
</dbReference>
<evidence type="ECO:0000313" key="6">
    <source>
        <dbReference type="Proteomes" id="UP001549920"/>
    </source>
</evidence>
<dbReference type="InterPro" id="IPR043504">
    <property type="entry name" value="Peptidase_S1_PA_chymotrypsin"/>
</dbReference>
<dbReference type="EMBL" id="JBEUOH010000001">
    <property type="protein sequence ID" value="KAL0902032.1"/>
    <property type="molecule type" value="Genomic_DNA"/>
</dbReference>
<dbReference type="PANTHER" id="PTHR24256">
    <property type="entry name" value="TRYPTASE-RELATED"/>
    <property type="match status" value="1"/>
</dbReference>
<evidence type="ECO:0000256" key="1">
    <source>
        <dbReference type="ARBA" id="ARBA00023157"/>
    </source>
</evidence>
<keyword evidence="6" id="KW-1185">Reference proteome</keyword>
<comment type="similarity">
    <text evidence="2">Belongs to the peptidase S1 family. CLIP subfamily.</text>
</comment>
<protein>
    <recommendedName>
        <fullName evidence="4">Peptidase S1 domain-containing protein</fullName>
    </recommendedName>
</protein>
<evidence type="ECO:0000256" key="2">
    <source>
        <dbReference type="ARBA" id="ARBA00024195"/>
    </source>
</evidence>
<dbReference type="InterPro" id="IPR001254">
    <property type="entry name" value="Trypsin_dom"/>
</dbReference>
<dbReference type="InterPro" id="IPR009003">
    <property type="entry name" value="Peptidase_S1_PA"/>
</dbReference>
<dbReference type="Pfam" id="PF00089">
    <property type="entry name" value="Trypsin"/>
    <property type="match status" value="1"/>
</dbReference>
<dbReference type="InterPro" id="IPR051487">
    <property type="entry name" value="Ser/Thr_Proteases_Immune/Dev"/>
</dbReference>
<proteinExistence type="inferred from homology"/>
<evidence type="ECO:0000313" key="5">
    <source>
        <dbReference type="EMBL" id="KAL0902032.1"/>
    </source>
</evidence>
<keyword evidence="3" id="KW-1133">Transmembrane helix</keyword>
<keyword evidence="1" id="KW-1015">Disulfide bond</keyword>